<protein>
    <submittedName>
        <fullName evidence="10">Putative MFS transporter, AGZA family, xanthine/uracil permease</fullName>
    </submittedName>
</protein>
<dbReference type="STRING" id="1123382.SAMN02745221_01101"/>
<dbReference type="AlphaFoldDB" id="A0A1M5N6H7"/>
<evidence type="ECO:0000256" key="2">
    <source>
        <dbReference type="ARBA" id="ARBA00005697"/>
    </source>
</evidence>
<evidence type="ECO:0000256" key="5">
    <source>
        <dbReference type="ARBA" id="ARBA00022692"/>
    </source>
</evidence>
<feature type="transmembrane region" description="Helical" evidence="9">
    <location>
        <begin position="247"/>
        <end position="269"/>
    </location>
</feature>
<evidence type="ECO:0000313" key="11">
    <source>
        <dbReference type="Proteomes" id="UP000242329"/>
    </source>
</evidence>
<keyword evidence="3 8" id="KW-0813">Transport</keyword>
<feature type="transmembrane region" description="Helical" evidence="9">
    <location>
        <begin position="422"/>
        <end position="439"/>
    </location>
</feature>
<sequence length="440" mass="46431">MESSMLDKFFKMSERGTDLRTEVLAGFTTFVTLAYILFVNPNVLSEAGIPKEAAITATVLATVGTTLLVGLLANMPMAAAPGLGLQAFFTYTVVLGMGLPWQTALGAVFFSGVFFFILTVTGALQYIVKSIPEVLKISMSVGVGLFIAFIGLRAAGVVVDNPNTLVGIGDVTSPPVILSILGVFLAGALMARQVKGGLLISILATTIVGMILGIFDRPTAISDVISFTPPDISSTFGKLDLGAAIRYGLFSIVFSFTIVEMFDNIGTLIGLSRRANLIDENGEIPNLNRFLLAQSIGTMWSSVVGTCTVTTYVENAAGITEGGRTGLTAIVVGLLFALAIFFAPLVGLVPAYATAPALIIIGALMIQGIKDIDFSDFTDALPAFLTIIVMPLTYSIAQGIAFGFISYAVVKTISGKAKEVHWLVYLIAVAFIINFAMRLA</sequence>
<keyword evidence="5 8" id="KW-0812">Transmembrane</keyword>
<dbReference type="InterPro" id="IPR006043">
    <property type="entry name" value="NCS2"/>
</dbReference>
<evidence type="ECO:0000256" key="1">
    <source>
        <dbReference type="ARBA" id="ARBA00004651"/>
    </source>
</evidence>
<keyword evidence="11" id="KW-1185">Reference proteome</keyword>
<gene>
    <name evidence="10" type="ORF">SAMN02745221_01101</name>
</gene>
<comment type="subcellular location">
    <subcellularLocation>
        <location evidence="1 8">Cell membrane</location>
        <topology evidence="1 8">Multi-pass membrane protein</topology>
    </subcellularLocation>
</comment>
<feature type="transmembrane region" description="Helical" evidence="9">
    <location>
        <begin position="349"/>
        <end position="369"/>
    </location>
</feature>
<feature type="transmembrane region" description="Helical" evidence="9">
    <location>
        <begin position="381"/>
        <end position="410"/>
    </location>
</feature>
<dbReference type="Proteomes" id="UP000242329">
    <property type="component" value="Unassembled WGS sequence"/>
</dbReference>
<dbReference type="EMBL" id="FQWY01000015">
    <property type="protein sequence ID" value="SHG85032.1"/>
    <property type="molecule type" value="Genomic_DNA"/>
</dbReference>
<dbReference type="GO" id="GO:0005345">
    <property type="term" value="F:purine nucleobase transmembrane transporter activity"/>
    <property type="evidence" value="ECO:0007669"/>
    <property type="project" value="TreeGrafter"/>
</dbReference>
<evidence type="ECO:0000256" key="8">
    <source>
        <dbReference type="PIRNR" id="PIRNR005353"/>
    </source>
</evidence>
<organism evidence="10 11">
    <name type="scientific">Thermosyntropha lipolytica DSM 11003</name>
    <dbReference type="NCBI Taxonomy" id="1123382"/>
    <lineage>
        <taxon>Bacteria</taxon>
        <taxon>Bacillati</taxon>
        <taxon>Bacillota</taxon>
        <taxon>Clostridia</taxon>
        <taxon>Eubacteriales</taxon>
        <taxon>Syntrophomonadaceae</taxon>
        <taxon>Thermosyntropha</taxon>
    </lineage>
</organism>
<keyword evidence="4 8" id="KW-1003">Cell membrane</keyword>
<proteinExistence type="inferred from homology"/>
<dbReference type="PIRSF" id="PIRSF005353">
    <property type="entry name" value="PbuG"/>
    <property type="match status" value="1"/>
</dbReference>
<dbReference type="PANTHER" id="PTHR43337">
    <property type="entry name" value="XANTHINE/URACIL PERMEASE C887.17-RELATED"/>
    <property type="match status" value="1"/>
</dbReference>
<feature type="transmembrane region" description="Helical" evidence="9">
    <location>
        <begin position="107"/>
        <end position="128"/>
    </location>
</feature>
<evidence type="ECO:0000256" key="7">
    <source>
        <dbReference type="ARBA" id="ARBA00023136"/>
    </source>
</evidence>
<accession>A0A1M5N6H7</accession>
<dbReference type="PANTHER" id="PTHR43337:SF1">
    <property type="entry name" value="XANTHINE_URACIL PERMEASE C887.17-RELATED"/>
    <property type="match status" value="1"/>
</dbReference>
<evidence type="ECO:0000256" key="9">
    <source>
        <dbReference type="SAM" id="Phobius"/>
    </source>
</evidence>
<evidence type="ECO:0000313" key="10">
    <source>
        <dbReference type="EMBL" id="SHG85032.1"/>
    </source>
</evidence>
<feature type="transmembrane region" description="Helical" evidence="9">
    <location>
        <begin position="290"/>
        <end position="313"/>
    </location>
</feature>
<evidence type="ECO:0000256" key="4">
    <source>
        <dbReference type="ARBA" id="ARBA00022475"/>
    </source>
</evidence>
<reference evidence="11" key="1">
    <citation type="submission" date="2016-11" db="EMBL/GenBank/DDBJ databases">
        <authorList>
            <person name="Varghese N."/>
            <person name="Submissions S."/>
        </authorList>
    </citation>
    <scope>NUCLEOTIDE SEQUENCE [LARGE SCALE GENOMIC DNA]</scope>
    <source>
        <strain evidence="11">DSM 11003</strain>
    </source>
</reference>
<comment type="similarity">
    <text evidence="2 8">Belongs to the nucleobase:cation symporter-2 (NCS2) (TC 2.A.40) family. Azg-like subfamily.</text>
</comment>
<feature type="transmembrane region" description="Helical" evidence="9">
    <location>
        <begin position="21"/>
        <end position="41"/>
    </location>
</feature>
<name>A0A1M5N6H7_9FIRM</name>
<dbReference type="InterPro" id="IPR045018">
    <property type="entry name" value="Azg-like"/>
</dbReference>
<feature type="transmembrane region" description="Helical" evidence="9">
    <location>
        <begin position="140"/>
        <end position="159"/>
    </location>
</feature>
<dbReference type="GO" id="GO:0005886">
    <property type="term" value="C:plasma membrane"/>
    <property type="evidence" value="ECO:0007669"/>
    <property type="project" value="UniProtKB-SubCell"/>
</dbReference>
<feature type="transmembrane region" description="Helical" evidence="9">
    <location>
        <begin position="171"/>
        <end position="191"/>
    </location>
</feature>
<feature type="transmembrane region" description="Helical" evidence="9">
    <location>
        <begin position="198"/>
        <end position="215"/>
    </location>
</feature>
<dbReference type="InterPro" id="IPR026033">
    <property type="entry name" value="Azg-like_bact_archaea"/>
</dbReference>
<feature type="transmembrane region" description="Helical" evidence="9">
    <location>
        <begin position="325"/>
        <end position="342"/>
    </location>
</feature>
<keyword evidence="6 8" id="KW-1133">Transmembrane helix</keyword>
<feature type="transmembrane region" description="Helical" evidence="9">
    <location>
        <begin position="53"/>
        <end position="73"/>
    </location>
</feature>
<keyword evidence="7 8" id="KW-0472">Membrane</keyword>
<dbReference type="Pfam" id="PF00860">
    <property type="entry name" value="Xan_ur_permease"/>
    <property type="match status" value="1"/>
</dbReference>
<evidence type="ECO:0000256" key="6">
    <source>
        <dbReference type="ARBA" id="ARBA00022989"/>
    </source>
</evidence>
<feature type="transmembrane region" description="Helical" evidence="9">
    <location>
        <begin position="80"/>
        <end position="101"/>
    </location>
</feature>
<evidence type="ECO:0000256" key="3">
    <source>
        <dbReference type="ARBA" id="ARBA00022448"/>
    </source>
</evidence>